<dbReference type="InterPro" id="IPR012349">
    <property type="entry name" value="Split_barrel_FMN-bd"/>
</dbReference>
<dbReference type="PANTHER" id="PTHR39428:SF1">
    <property type="entry name" value="F420H(2)-DEPENDENT QUINONE REDUCTASE RV1261C"/>
    <property type="match status" value="1"/>
</dbReference>
<dbReference type="InterPro" id="IPR004378">
    <property type="entry name" value="F420H2_quin_Rdtase"/>
</dbReference>
<keyword evidence="4" id="KW-1185">Reference proteome</keyword>
<gene>
    <name evidence="3" type="ORF">SAMN06296010_1267</name>
</gene>
<dbReference type="NCBIfam" id="TIGR00026">
    <property type="entry name" value="hi_GC_TIGR00026"/>
    <property type="match status" value="1"/>
</dbReference>
<evidence type="ECO:0000313" key="4">
    <source>
        <dbReference type="Proteomes" id="UP000193244"/>
    </source>
</evidence>
<dbReference type="GO" id="GO:0016491">
    <property type="term" value="F:oxidoreductase activity"/>
    <property type="evidence" value="ECO:0007669"/>
    <property type="project" value="InterPro"/>
</dbReference>
<dbReference type="AlphaFoldDB" id="A0A1X7JCI5"/>
<name>A0A1X7JCI5_9MICO</name>
<dbReference type="EMBL" id="FXAY01000002">
    <property type="protein sequence ID" value="SMG25639.1"/>
    <property type="molecule type" value="Genomic_DNA"/>
</dbReference>
<evidence type="ECO:0000313" key="3">
    <source>
        <dbReference type="EMBL" id="SMG25639.1"/>
    </source>
</evidence>
<organism evidence="3 4">
    <name type="scientific">Agreia pratensis</name>
    <dbReference type="NCBI Taxonomy" id="150121"/>
    <lineage>
        <taxon>Bacteria</taxon>
        <taxon>Bacillati</taxon>
        <taxon>Actinomycetota</taxon>
        <taxon>Actinomycetes</taxon>
        <taxon>Micrococcales</taxon>
        <taxon>Microbacteriaceae</taxon>
        <taxon>Agreia</taxon>
    </lineage>
</organism>
<comment type="similarity">
    <text evidence="1">Belongs to the F420H(2)-dependent quinone reductase family.</text>
</comment>
<dbReference type="OrthoDB" id="8225825at2"/>
<dbReference type="RefSeq" id="WP_085484147.1">
    <property type="nucleotide sequence ID" value="NZ_FXAY01000002.1"/>
</dbReference>
<dbReference type="STRING" id="150121.SAMN06296010_1267"/>
<evidence type="ECO:0000256" key="1">
    <source>
        <dbReference type="ARBA" id="ARBA00008710"/>
    </source>
</evidence>
<reference evidence="4" key="1">
    <citation type="submission" date="2017-04" db="EMBL/GenBank/DDBJ databases">
        <authorList>
            <person name="Varghese N."/>
            <person name="Submissions S."/>
        </authorList>
    </citation>
    <scope>NUCLEOTIDE SEQUENCE [LARGE SCALE GENOMIC DNA]</scope>
    <source>
        <strain evidence="4">VKM Ac-2510</strain>
    </source>
</reference>
<proteinExistence type="inferred from homology"/>
<dbReference type="GO" id="GO:0070967">
    <property type="term" value="F:coenzyme F420 binding"/>
    <property type="evidence" value="ECO:0007669"/>
    <property type="project" value="TreeGrafter"/>
</dbReference>
<protein>
    <submittedName>
        <fullName evidence="3">Deazaflavin-dependent oxidoreductase, nitroreductase family</fullName>
    </submittedName>
</protein>
<sequence length="135" mass="14936">MSSFNDQIIEEFRANGGYVETAGFGDKLILLHTRGARTGEERVVPTMALRDEDSWLIYASKAGAPEHPAWYFNLLEHPDITIETPHGVVEVTAHELHGEERDAAWSQVVAVSPGFGDYAVKAAPRVIPVLRLTPR</sequence>
<dbReference type="Pfam" id="PF04075">
    <property type="entry name" value="F420H2_quin_red"/>
    <property type="match status" value="1"/>
</dbReference>
<dbReference type="Proteomes" id="UP000193244">
    <property type="component" value="Unassembled WGS sequence"/>
</dbReference>
<dbReference type="GO" id="GO:0005886">
    <property type="term" value="C:plasma membrane"/>
    <property type="evidence" value="ECO:0007669"/>
    <property type="project" value="TreeGrafter"/>
</dbReference>
<accession>A0A1X7JCI5</accession>
<dbReference type="PANTHER" id="PTHR39428">
    <property type="entry name" value="F420H(2)-DEPENDENT QUINONE REDUCTASE RV1261C"/>
    <property type="match status" value="1"/>
</dbReference>
<evidence type="ECO:0000256" key="2">
    <source>
        <dbReference type="ARBA" id="ARBA00049106"/>
    </source>
</evidence>
<comment type="catalytic activity">
    <reaction evidence="2">
        <text>oxidized coenzyme F420-(gamma-L-Glu)(n) + a quinol + H(+) = reduced coenzyme F420-(gamma-L-Glu)(n) + a quinone</text>
        <dbReference type="Rhea" id="RHEA:39663"/>
        <dbReference type="Rhea" id="RHEA-COMP:12939"/>
        <dbReference type="Rhea" id="RHEA-COMP:14378"/>
        <dbReference type="ChEBI" id="CHEBI:15378"/>
        <dbReference type="ChEBI" id="CHEBI:24646"/>
        <dbReference type="ChEBI" id="CHEBI:132124"/>
        <dbReference type="ChEBI" id="CHEBI:133980"/>
        <dbReference type="ChEBI" id="CHEBI:139511"/>
    </reaction>
</comment>
<dbReference type="Gene3D" id="2.30.110.10">
    <property type="entry name" value="Electron Transport, Fmn-binding Protein, Chain A"/>
    <property type="match status" value="1"/>
</dbReference>